<dbReference type="InterPro" id="IPR008594">
    <property type="entry name" value="DcpS/DCS2"/>
</dbReference>
<feature type="binding site" evidence="10">
    <location>
        <position position="204"/>
    </location>
    <ligand>
        <name>substrate</name>
    </ligand>
</feature>
<comment type="similarity">
    <text evidence="2 8">Belongs to the HIT family.</text>
</comment>
<evidence type="ECO:0000256" key="8">
    <source>
        <dbReference type="PIRNR" id="PIRNR028973"/>
    </source>
</evidence>
<feature type="compositionally biased region" description="Basic and acidic residues" evidence="11">
    <location>
        <begin position="11"/>
        <end position="26"/>
    </location>
</feature>
<dbReference type="GO" id="GO:0000340">
    <property type="term" value="F:RNA 7-methylguanosine cap binding"/>
    <property type="evidence" value="ECO:0007669"/>
    <property type="project" value="UniProtKB-UniRule"/>
</dbReference>
<dbReference type="InterPro" id="IPR036265">
    <property type="entry name" value="HIT-like_sf"/>
</dbReference>
<evidence type="ECO:0000256" key="9">
    <source>
        <dbReference type="PIRSR" id="PIRSR028973-1"/>
    </source>
</evidence>
<dbReference type="GO" id="GO:0005634">
    <property type="term" value="C:nucleus"/>
    <property type="evidence" value="ECO:0007669"/>
    <property type="project" value="UniProtKB-SubCell"/>
</dbReference>
<feature type="binding site" evidence="10">
    <location>
        <position position="172"/>
    </location>
    <ligand>
        <name>substrate</name>
    </ligand>
</feature>
<evidence type="ECO:0000256" key="5">
    <source>
        <dbReference type="ARBA" id="ARBA00022801"/>
    </source>
</evidence>
<dbReference type="Gene3D" id="3.30.200.40">
    <property type="entry name" value="Scavenger mRNA decapping enzyme, N-terminal domain"/>
    <property type="match status" value="1"/>
</dbReference>
<feature type="compositionally biased region" description="Polar residues" evidence="11">
    <location>
        <begin position="1"/>
        <end position="10"/>
    </location>
</feature>
<comment type="subcellular location">
    <subcellularLocation>
        <location evidence="1 8">Nucleus</location>
    </subcellularLocation>
</comment>
<sequence length="336" mass="38429">MASEVSSTESENCKRIKLSSESDDVRTPTAEDLSAHARLNSFEGFKLNQILSDNIQSKSVFFEGSFEATDDCAVVLLEKLPVIKESVDKLLNNADLALNLKSKSQPIPNVANYACYPKVDRGDVKATIICPATPKHVEKYLFQPLYVFEETPEIYEKIVLPHLSSQKFSMQWVYNILEHKSETERIVFEDPDPDIGFVLLPDLKWDEAEKGSIYLIAICHTRSVKSLRDLNDSHLPLLRNIKLKSLDAISEKYNISAENLRIYVHYQPSYYHLHVHFSSVQKVMPGTQFEKARLLDTIMNNIEMCSSYYRQATLTYTLKQNDPLFVKLKEASLIKI</sequence>
<comment type="function">
    <text evidence="8">Decapping scavenger enzyme that catalyzes the cleavage of a residual cap structure following the degradation of mRNAs by the 3'-&gt;5' exosome-mediated mRNA decay pathway.</text>
</comment>
<evidence type="ECO:0000256" key="1">
    <source>
        <dbReference type="ARBA" id="ARBA00004123"/>
    </source>
</evidence>
<keyword evidence="8" id="KW-0507">mRNA processing</keyword>
<evidence type="ECO:0000256" key="11">
    <source>
        <dbReference type="SAM" id="MobiDB-lite"/>
    </source>
</evidence>
<keyword evidence="6 8" id="KW-0539">Nucleus</keyword>
<evidence type="ECO:0000256" key="2">
    <source>
        <dbReference type="ARBA" id="ARBA00010208"/>
    </source>
</evidence>
<reference evidence="12" key="1">
    <citation type="submission" date="2013-06" db="EMBL/GenBank/DDBJ databases">
        <title>Upstream open reading frames and Kozak regions of a set of assembled transcriptome sequences from the spider Cupiennius salei.</title>
        <authorList>
            <person name="French A.S."/>
            <person name="Li A.W."/>
            <person name="Meisner S."/>
            <person name="Torkkeli P.H."/>
        </authorList>
    </citation>
    <scope>NUCLEOTIDE SEQUENCE</scope>
    <source>
        <tissue evidence="12">Leg hypodermis</tissue>
    </source>
</reference>
<feature type="region of interest" description="Disordered" evidence="11">
    <location>
        <begin position="1"/>
        <end position="29"/>
    </location>
</feature>
<keyword evidence="5 8" id="KW-0378">Hydrolase</keyword>
<feature type="binding site" evidence="10">
    <location>
        <position position="202"/>
    </location>
    <ligand>
        <name>substrate</name>
    </ligand>
</feature>
<dbReference type="GO" id="GO:0006397">
    <property type="term" value="P:mRNA processing"/>
    <property type="evidence" value="ECO:0007669"/>
    <property type="project" value="UniProtKB-KW"/>
</dbReference>
<dbReference type="GO" id="GO:0000290">
    <property type="term" value="P:deadenylation-dependent decapping of nuclear-transcribed mRNA"/>
    <property type="evidence" value="ECO:0007669"/>
    <property type="project" value="UniProtKB-UniRule"/>
</dbReference>
<evidence type="ECO:0000256" key="6">
    <source>
        <dbReference type="ARBA" id="ARBA00023242"/>
    </source>
</evidence>
<evidence type="ECO:0000256" key="7">
    <source>
        <dbReference type="ARBA" id="ARBA00048222"/>
    </source>
</evidence>
<dbReference type="EMBL" id="GAKT01000111">
    <property type="protein sequence ID" value="JAA92951.1"/>
    <property type="molecule type" value="mRNA"/>
</dbReference>
<evidence type="ECO:0000256" key="4">
    <source>
        <dbReference type="ARBA" id="ARBA00015636"/>
    </source>
</evidence>
<dbReference type="GO" id="GO:0140932">
    <property type="term" value="F:5'-(N(7)-methyl 5'-triphosphoguanosine)-[mRNA] diphosphatase activity"/>
    <property type="evidence" value="ECO:0007669"/>
    <property type="project" value="UniProtKB-EC"/>
</dbReference>
<dbReference type="AlphaFoldDB" id="T1DFV7"/>
<proteinExistence type="evidence at transcript level"/>
<organism evidence="12">
    <name type="scientific">Cupiennius salei</name>
    <name type="common">American wandering spider</name>
    <dbReference type="NCBI Taxonomy" id="6928"/>
    <lineage>
        <taxon>Eukaryota</taxon>
        <taxon>Metazoa</taxon>
        <taxon>Ecdysozoa</taxon>
        <taxon>Arthropoda</taxon>
        <taxon>Chelicerata</taxon>
        <taxon>Arachnida</taxon>
        <taxon>Araneae</taxon>
        <taxon>Araneomorphae</taxon>
        <taxon>Entelegynae</taxon>
        <taxon>Lycosoidea</taxon>
        <taxon>Ctenidae</taxon>
        <taxon>Cupiennius</taxon>
    </lineage>
</organism>
<evidence type="ECO:0000256" key="10">
    <source>
        <dbReference type="PIRSR" id="PIRSR028973-2"/>
    </source>
</evidence>
<dbReference type="GO" id="GO:0000932">
    <property type="term" value="C:P-body"/>
    <property type="evidence" value="ECO:0007669"/>
    <property type="project" value="TreeGrafter"/>
</dbReference>
<feature type="active site" description="Nucleophile" evidence="9">
    <location>
        <position position="274"/>
    </location>
</feature>
<dbReference type="SUPFAM" id="SSF102860">
    <property type="entry name" value="mRNA decapping enzyme DcpS N-terminal domain"/>
    <property type="match status" value="1"/>
</dbReference>
<evidence type="ECO:0000256" key="3">
    <source>
        <dbReference type="ARBA" id="ARBA00012520"/>
    </source>
</evidence>
<dbReference type="Pfam" id="PF05652">
    <property type="entry name" value="DcpS"/>
    <property type="match status" value="1"/>
</dbReference>
<dbReference type="FunFam" id="3.30.428.10:FF:000006">
    <property type="entry name" value="m7GpppX diphosphatase"/>
    <property type="match status" value="1"/>
</dbReference>
<accession>T1DFV7</accession>
<dbReference type="Pfam" id="PF11969">
    <property type="entry name" value="DcpS_C"/>
    <property type="match status" value="1"/>
</dbReference>
<dbReference type="SUPFAM" id="SSF54197">
    <property type="entry name" value="HIT-like"/>
    <property type="match status" value="1"/>
</dbReference>
<feature type="binding site" evidence="10">
    <location>
        <position position="182"/>
    </location>
    <ligand>
        <name>substrate</name>
    </ligand>
</feature>
<dbReference type="InterPro" id="IPR011145">
    <property type="entry name" value="Scavenger_mRNA_decap_enz_N"/>
</dbReference>
<feature type="binding site" evidence="10">
    <location>
        <begin position="265"/>
        <end position="276"/>
    </location>
    <ligand>
        <name>substrate</name>
    </ligand>
</feature>
<protein>
    <recommendedName>
        <fullName evidence="4 8">m7GpppX diphosphatase</fullName>
        <ecNumber evidence="3 8">3.6.1.59</ecNumber>
    </recommendedName>
</protein>
<comment type="catalytic activity">
    <reaction evidence="7 8">
        <text>a 5'-end (N(7)-methyl 5'-triphosphoguanosine)-ribonucleoside in mRNA + H2O = N(7)-methyl-GMP + a 5'-end diphospho-ribonucleoside in mRNA + 2 H(+)</text>
        <dbReference type="Rhea" id="RHEA:65388"/>
        <dbReference type="Rhea" id="RHEA-COMP:17165"/>
        <dbReference type="Rhea" id="RHEA-COMP:17167"/>
        <dbReference type="ChEBI" id="CHEBI:15377"/>
        <dbReference type="ChEBI" id="CHEBI:15378"/>
        <dbReference type="ChEBI" id="CHEBI:58285"/>
        <dbReference type="ChEBI" id="CHEBI:156461"/>
        <dbReference type="ChEBI" id="CHEBI:167616"/>
        <dbReference type="EC" id="3.6.1.59"/>
    </reaction>
</comment>
<dbReference type="EC" id="3.6.1.59" evidence="3 8"/>
<dbReference type="PANTHER" id="PTHR12978:SF0">
    <property type="entry name" value="M7GPPPX DIPHOSPHATASE"/>
    <property type="match status" value="1"/>
</dbReference>
<dbReference type="PIRSF" id="PIRSF028973">
    <property type="entry name" value="Scavenger_mRNA_decap_enz"/>
    <property type="match status" value="1"/>
</dbReference>
<evidence type="ECO:0000313" key="12">
    <source>
        <dbReference type="EMBL" id="JAA92951.1"/>
    </source>
</evidence>
<name>T1DFV7_CUPSA</name>
<dbReference type="Gene3D" id="3.30.428.10">
    <property type="entry name" value="HIT-like"/>
    <property type="match status" value="1"/>
</dbReference>
<dbReference type="PANTHER" id="PTHR12978">
    <property type="entry name" value="HISTIDINE TRIAD HIT PROTEIN MEMBER"/>
    <property type="match status" value="1"/>
</dbReference>